<dbReference type="EMBL" id="NEWK01000001">
    <property type="protein sequence ID" value="OXB89868.1"/>
    <property type="molecule type" value="Genomic_DNA"/>
</dbReference>
<dbReference type="KEGG" id="gtm:GT3921_08705"/>
<evidence type="ECO:0000313" key="3">
    <source>
        <dbReference type="Proteomes" id="UP000198378"/>
    </source>
</evidence>
<evidence type="ECO:0000256" key="1">
    <source>
        <dbReference type="SAM" id="MobiDB-lite"/>
    </source>
</evidence>
<dbReference type="Proteomes" id="UP000198378">
    <property type="component" value="Unassembled WGS sequence"/>
</dbReference>
<keyword evidence="3" id="KW-1185">Reference proteome</keyword>
<gene>
    <name evidence="2" type="ORF">B9L19_07485</name>
</gene>
<dbReference type="AlphaFoldDB" id="A0A226QDC2"/>
<organism evidence="2 3">
    <name type="scientific">Geobacillus thermocatenulatus</name>
    <dbReference type="NCBI Taxonomy" id="33938"/>
    <lineage>
        <taxon>Bacteria</taxon>
        <taxon>Bacillati</taxon>
        <taxon>Bacillota</taxon>
        <taxon>Bacilli</taxon>
        <taxon>Bacillales</taxon>
        <taxon>Anoxybacillaceae</taxon>
        <taxon>Geobacillus</taxon>
        <taxon>Geobacillus thermoleovorans group</taxon>
    </lineage>
</organism>
<comment type="caution">
    <text evidence="2">The sequence shown here is derived from an EMBL/GenBank/DDBJ whole genome shotgun (WGS) entry which is preliminary data.</text>
</comment>
<name>A0A226QDC2_9BACL</name>
<accession>A0A226QDC2</accession>
<feature type="compositionally biased region" description="Basic and acidic residues" evidence="1">
    <location>
        <begin position="36"/>
        <end position="57"/>
    </location>
</feature>
<protein>
    <submittedName>
        <fullName evidence="2">Uncharacterized protein</fullName>
    </submittedName>
</protein>
<reference evidence="2 3" key="1">
    <citation type="submission" date="2017-05" db="EMBL/GenBank/DDBJ databases">
        <title>The genome sequence of Geobacillus thermocatenulatus DSM 730.</title>
        <authorList>
            <person name="Ramaloko W.T."/>
            <person name="Koen N."/>
            <person name="Polliack S."/>
            <person name="Aliyu H."/>
            <person name="Lebre P."/>
            <person name="Mohr T."/>
            <person name="Oswald F."/>
            <person name="Zwick M."/>
            <person name="Neumann A."/>
            <person name="Syldatk C."/>
            <person name="Cowan D."/>
            <person name="De Maayer P."/>
        </authorList>
    </citation>
    <scope>NUCLEOTIDE SEQUENCE [LARGE SCALE GENOMIC DNA]</scope>
    <source>
        <strain evidence="2 3">BGSC 93A1</strain>
    </source>
</reference>
<proteinExistence type="predicted"/>
<sequence length="65" mass="7562">MYASFWPRQGKRMANHKGAAVTDRNDNGKRKNKYTNNREEIANEWMIKKGTPEEGERSGISLHKQ</sequence>
<feature type="region of interest" description="Disordered" evidence="1">
    <location>
        <begin position="1"/>
        <end position="65"/>
    </location>
</feature>
<evidence type="ECO:0000313" key="2">
    <source>
        <dbReference type="EMBL" id="OXB89868.1"/>
    </source>
</evidence>